<dbReference type="Proteomes" id="UP000193944">
    <property type="component" value="Unassembled WGS sequence"/>
</dbReference>
<keyword evidence="1" id="KW-0812">Transmembrane</keyword>
<sequence>MFSFKKEKNIIGINKKLFYFFPLELTLQILSLIHMLIRLGLVFYWEEDKKSNCVVTITTCLFLFELFKLLSKAMLKSSVNKIFNVIGLGKKYDKTEIYMRFFKIYGTTIIFTSILIYYSIKYYKCAKQEIKEKKLRERSARRRNSLKPLYLV</sequence>
<organism evidence="2 3">
    <name type="scientific">Anaeromyces robustus</name>
    <dbReference type="NCBI Taxonomy" id="1754192"/>
    <lineage>
        <taxon>Eukaryota</taxon>
        <taxon>Fungi</taxon>
        <taxon>Fungi incertae sedis</taxon>
        <taxon>Chytridiomycota</taxon>
        <taxon>Chytridiomycota incertae sedis</taxon>
        <taxon>Neocallimastigomycetes</taxon>
        <taxon>Neocallimastigales</taxon>
        <taxon>Neocallimastigaceae</taxon>
        <taxon>Anaeromyces</taxon>
    </lineage>
</organism>
<evidence type="ECO:0000256" key="1">
    <source>
        <dbReference type="SAM" id="Phobius"/>
    </source>
</evidence>
<protein>
    <submittedName>
        <fullName evidence="2">Uncharacterized protein</fullName>
    </submittedName>
</protein>
<feature type="transmembrane region" description="Helical" evidence="1">
    <location>
        <begin position="51"/>
        <end position="71"/>
    </location>
</feature>
<keyword evidence="1" id="KW-0472">Membrane</keyword>
<dbReference type="EMBL" id="MCFG01000478">
    <property type="protein sequence ID" value="ORX65114.1"/>
    <property type="molecule type" value="Genomic_DNA"/>
</dbReference>
<comment type="caution">
    <text evidence="2">The sequence shown here is derived from an EMBL/GenBank/DDBJ whole genome shotgun (WGS) entry which is preliminary data.</text>
</comment>
<accession>A0A1Y1VWI5</accession>
<reference evidence="2 3" key="1">
    <citation type="submission" date="2016-08" db="EMBL/GenBank/DDBJ databases">
        <title>A Parts List for Fungal Cellulosomes Revealed by Comparative Genomics.</title>
        <authorList>
            <consortium name="DOE Joint Genome Institute"/>
            <person name="Haitjema C.H."/>
            <person name="Gilmore S.P."/>
            <person name="Henske J.K."/>
            <person name="Solomon K.V."/>
            <person name="De Groot R."/>
            <person name="Kuo A."/>
            <person name="Mondo S.J."/>
            <person name="Salamov A.A."/>
            <person name="Labutti K."/>
            <person name="Zhao Z."/>
            <person name="Chiniquy J."/>
            <person name="Barry K."/>
            <person name="Brewer H.M."/>
            <person name="Purvine S.O."/>
            <person name="Wright A.T."/>
            <person name="Boxma B."/>
            <person name="Van Alen T."/>
            <person name="Hackstein J.H."/>
            <person name="Baker S.E."/>
            <person name="Grigoriev I.V."/>
            <person name="O'Malley M.A."/>
        </authorList>
    </citation>
    <scope>NUCLEOTIDE SEQUENCE [LARGE SCALE GENOMIC DNA]</scope>
    <source>
        <strain evidence="2 3">S4</strain>
    </source>
</reference>
<keyword evidence="3" id="KW-1185">Reference proteome</keyword>
<reference evidence="2 3" key="2">
    <citation type="submission" date="2016-08" db="EMBL/GenBank/DDBJ databases">
        <title>Pervasive Adenine N6-methylation of Active Genes in Fungi.</title>
        <authorList>
            <consortium name="DOE Joint Genome Institute"/>
            <person name="Mondo S.J."/>
            <person name="Dannebaum R.O."/>
            <person name="Kuo R.C."/>
            <person name="Labutti K."/>
            <person name="Haridas S."/>
            <person name="Kuo A."/>
            <person name="Salamov A."/>
            <person name="Ahrendt S.R."/>
            <person name="Lipzen A."/>
            <person name="Sullivan W."/>
            <person name="Andreopoulos W.B."/>
            <person name="Clum A."/>
            <person name="Lindquist E."/>
            <person name="Daum C."/>
            <person name="Ramamoorthy G.K."/>
            <person name="Gryganskyi A."/>
            <person name="Culley D."/>
            <person name="Magnuson J.K."/>
            <person name="James T.Y."/>
            <person name="O'Malley M.A."/>
            <person name="Stajich J.E."/>
            <person name="Spatafora J.W."/>
            <person name="Visel A."/>
            <person name="Grigoriev I.V."/>
        </authorList>
    </citation>
    <scope>NUCLEOTIDE SEQUENCE [LARGE SCALE GENOMIC DNA]</scope>
    <source>
        <strain evidence="2 3">S4</strain>
    </source>
</reference>
<feature type="transmembrane region" description="Helical" evidence="1">
    <location>
        <begin position="21"/>
        <end position="45"/>
    </location>
</feature>
<evidence type="ECO:0000313" key="2">
    <source>
        <dbReference type="EMBL" id="ORX65114.1"/>
    </source>
</evidence>
<dbReference type="AlphaFoldDB" id="A0A1Y1VWI5"/>
<keyword evidence="1" id="KW-1133">Transmembrane helix</keyword>
<feature type="transmembrane region" description="Helical" evidence="1">
    <location>
        <begin position="101"/>
        <end position="120"/>
    </location>
</feature>
<name>A0A1Y1VWI5_9FUNG</name>
<proteinExistence type="predicted"/>
<gene>
    <name evidence="2" type="ORF">BCR32DRAFT_286672</name>
</gene>
<evidence type="ECO:0000313" key="3">
    <source>
        <dbReference type="Proteomes" id="UP000193944"/>
    </source>
</evidence>